<proteinExistence type="predicted"/>
<accession>A0A975CL32</accession>
<sequence length="115" mass="13207">MSTRPETMDFLLDQIAALPHVRTRRMFGEYCVYLDDKPTAFVCDGQLFVKITGAGRALLPNPRYGRPYPGAKDYFLLRPDEWEDRPALCELLATTSRALPPAKPRKRAAERRPRQ</sequence>
<dbReference type="Proteomes" id="UP000663903">
    <property type="component" value="Chromosome"/>
</dbReference>
<dbReference type="Gene3D" id="3.30.1460.30">
    <property type="entry name" value="YgaC/TfoX-N like chaperone"/>
    <property type="match status" value="1"/>
</dbReference>
<gene>
    <name evidence="2" type="ORF">J1M35_09035</name>
</gene>
<dbReference type="EMBL" id="CP071796">
    <property type="protein sequence ID" value="QTD46987.1"/>
    <property type="molecule type" value="Genomic_DNA"/>
</dbReference>
<dbReference type="RefSeq" id="WP_208010883.1">
    <property type="nucleotide sequence ID" value="NZ_CP071796.1"/>
</dbReference>
<dbReference type="InterPro" id="IPR007076">
    <property type="entry name" value="TfoX_N"/>
</dbReference>
<dbReference type="KEGG" id="otd:J1M35_09035"/>
<protein>
    <submittedName>
        <fullName evidence="2">TfoX/Sxy family protein</fullName>
    </submittedName>
</protein>
<evidence type="ECO:0000259" key="1">
    <source>
        <dbReference type="Pfam" id="PF04993"/>
    </source>
</evidence>
<name>A0A975CL32_9BURK</name>
<organism evidence="2 3">
    <name type="scientific">Ottowia testudinis</name>
    <dbReference type="NCBI Taxonomy" id="2816950"/>
    <lineage>
        <taxon>Bacteria</taxon>
        <taxon>Pseudomonadati</taxon>
        <taxon>Pseudomonadota</taxon>
        <taxon>Betaproteobacteria</taxon>
        <taxon>Burkholderiales</taxon>
        <taxon>Comamonadaceae</taxon>
        <taxon>Ottowia</taxon>
    </lineage>
</organism>
<evidence type="ECO:0000313" key="2">
    <source>
        <dbReference type="EMBL" id="QTD46987.1"/>
    </source>
</evidence>
<dbReference type="SUPFAM" id="SSF159894">
    <property type="entry name" value="YgaC/TfoX-N like"/>
    <property type="match status" value="1"/>
</dbReference>
<evidence type="ECO:0000313" key="3">
    <source>
        <dbReference type="Proteomes" id="UP000663903"/>
    </source>
</evidence>
<keyword evidence="3" id="KW-1185">Reference proteome</keyword>
<dbReference type="Pfam" id="PF04993">
    <property type="entry name" value="TfoX_N"/>
    <property type="match status" value="1"/>
</dbReference>
<dbReference type="AlphaFoldDB" id="A0A975CL32"/>
<feature type="domain" description="TfoX N-terminal" evidence="1">
    <location>
        <begin position="13"/>
        <end position="94"/>
    </location>
</feature>
<reference evidence="2" key="1">
    <citation type="submission" date="2021-03" db="EMBL/GenBank/DDBJ databases">
        <title>Ottowia sp. 27C isolated from the cloaca of a Giant Asian pond turtle (Heosemys grandis).</title>
        <authorList>
            <person name="Spergser J."/>
            <person name="Busse H.-J."/>
        </authorList>
    </citation>
    <scope>NUCLEOTIDE SEQUENCE</scope>
    <source>
        <strain evidence="2">27C</strain>
    </source>
</reference>